<reference evidence="1" key="1">
    <citation type="submission" date="2021-03" db="EMBL/GenBank/DDBJ databases">
        <title>Genomic Encyclopedia of Type Strains, Phase IV (KMG-IV): sequencing the most valuable type-strain genomes for metagenomic binning, comparative biology and taxonomic classification.</title>
        <authorList>
            <person name="Goeker M."/>
        </authorList>
    </citation>
    <scope>NUCLEOTIDE SEQUENCE</scope>
    <source>
        <strain evidence="1">DSM 15523</strain>
        <strain evidence="2 4">DSM 16476</strain>
    </source>
</reference>
<dbReference type="Proteomes" id="UP001231587">
    <property type="component" value="Unassembled WGS sequence"/>
</dbReference>
<keyword evidence="4" id="KW-1185">Reference proteome</keyword>
<dbReference type="EMBL" id="JAGGJQ010000002">
    <property type="protein sequence ID" value="MBP1838837.1"/>
    <property type="molecule type" value="Genomic_DNA"/>
</dbReference>
<evidence type="ECO:0000313" key="2">
    <source>
        <dbReference type="EMBL" id="MDQ0333614.1"/>
    </source>
</evidence>
<sequence length="225" mass="25098">MKSLIHIVSCMTLSLLCCNCSSEPDFTLKEGDLLFQDVDCGPFCNAIEAVTQGFDDYNFSHVGLVMKDAQGHLKVMEAVSAGVVLTPIDTFLSRSSDVHNAPKVLVGRVKPDFKDLIPGAIDFIQSKMTAAYDPYFDINNDQYYCSELIHLAFKHANGDMPIFKEYPMTFIAPDTQQTFAIWETYFNDLNYSIPEGQPGLNPGGMSRSPFIDMVYKYGEPTRSTP</sequence>
<dbReference type="RefSeq" id="WP_083495660.1">
    <property type="nucleotide sequence ID" value="NZ_JAGGJQ010000002.1"/>
</dbReference>
<dbReference type="SUPFAM" id="SSF54001">
    <property type="entry name" value="Cysteine proteinases"/>
    <property type="match status" value="1"/>
</dbReference>
<organism evidence="1 3">
    <name type="scientific">Formosa algae</name>
    <dbReference type="NCBI Taxonomy" id="225843"/>
    <lineage>
        <taxon>Bacteria</taxon>
        <taxon>Pseudomonadati</taxon>
        <taxon>Bacteroidota</taxon>
        <taxon>Flavobacteriia</taxon>
        <taxon>Flavobacteriales</taxon>
        <taxon>Flavobacteriaceae</taxon>
        <taxon>Formosa</taxon>
    </lineage>
</organism>
<dbReference type="InterPro" id="IPR038765">
    <property type="entry name" value="Papain-like_cys_pep_sf"/>
</dbReference>
<dbReference type="OrthoDB" id="195541at2"/>
<evidence type="ECO:0000313" key="1">
    <source>
        <dbReference type="EMBL" id="MBP1838837.1"/>
    </source>
</evidence>
<protein>
    <submittedName>
        <fullName evidence="1">Uncharacterized protein YycO</fullName>
    </submittedName>
</protein>
<name>A0A9X0YHS5_9FLAO</name>
<dbReference type="Pfam" id="PF05708">
    <property type="entry name" value="Peptidase_C92"/>
    <property type="match status" value="1"/>
</dbReference>
<gene>
    <name evidence="1" type="ORF">J2Z56_000743</name>
    <name evidence="2" type="ORF">J2Z57_000036</name>
</gene>
<dbReference type="Gene3D" id="3.90.1720.10">
    <property type="entry name" value="endopeptidase domain like (from Nostoc punctiforme)"/>
    <property type="match status" value="1"/>
</dbReference>
<accession>A0A9X0YHS5</accession>
<dbReference type="AlphaFoldDB" id="A0A9X0YHS5"/>
<dbReference type="Proteomes" id="UP001138672">
    <property type="component" value="Unassembled WGS sequence"/>
</dbReference>
<evidence type="ECO:0000313" key="3">
    <source>
        <dbReference type="Proteomes" id="UP001138672"/>
    </source>
</evidence>
<dbReference type="InterPro" id="IPR024453">
    <property type="entry name" value="Peptidase_C92"/>
</dbReference>
<proteinExistence type="predicted"/>
<comment type="caution">
    <text evidence="1">The sequence shown here is derived from an EMBL/GenBank/DDBJ whole genome shotgun (WGS) entry which is preliminary data.</text>
</comment>
<dbReference type="EMBL" id="JAUSUU010000001">
    <property type="protein sequence ID" value="MDQ0333614.1"/>
    <property type="molecule type" value="Genomic_DNA"/>
</dbReference>
<evidence type="ECO:0000313" key="4">
    <source>
        <dbReference type="Proteomes" id="UP001231587"/>
    </source>
</evidence>